<feature type="transmembrane region" description="Helical" evidence="7">
    <location>
        <begin position="278"/>
        <end position="300"/>
    </location>
</feature>
<dbReference type="RefSeq" id="WP_010047341.1">
    <property type="nucleotide sequence ID" value="NZ_LT962942.1"/>
</dbReference>
<dbReference type="Gene3D" id="1.20.1250.20">
    <property type="entry name" value="MFS general substrate transporter like domains"/>
    <property type="match status" value="1"/>
</dbReference>
<evidence type="ECO:0000313" key="8">
    <source>
        <dbReference type="EMBL" id="SOR77373.1"/>
    </source>
</evidence>
<feature type="transmembrane region" description="Helical" evidence="7">
    <location>
        <begin position="212"/>
        <end position="237"/>
    </location>
</feature>
<feature type="transmembrane region" description="Helical" evidence="7">
    <location>
        <begin position="89"/>
        <end position="114"/>
    </location>
</feature>
<keyword evidence="5 7" id="KW-1133">Transmembrane helix</keyword>
<evidence type="ECO:0000256" key="2">
    <source>
        <dbReference type="ARBA" id="ARBA00022448"/>
    </source>
</evidence>
<feature type="transmembrane region" description="Helical" evidence="7">
    <location>
        <begin position="243"/>
        <end position="266"/>
    </location>
</feature>
<keyword evidence="3" id="KW-1003">Cell membrane</keyword>
<evidence type="ECO:0000256" key="1">
    <source>
        <dbReference type="ARBA" id="ARBA00004651"/>
    </source>
</evidence>
<dbReference type="Pfam" id="PF07690">
    <property type="entry name" value="MFS_1"/>
    <property type="match status" value="1"/>
</dbReference>
<feature type="transmembrane region" description="Helical" evidence="7">
    <location>
        <begin position="373"/>
        <end position="392"/>
    </location>
</feature>
<keyword evidence="9" id="KW-1185">Reference proteome</keyword>
<dbReference type="SUPFAM" id="SSF103473">
    <property type="entry name" value="MFS general substrate transporter"/>
    <property type="match status" value="1"/>
</dbReference>
<keyword evidence="6 7" id="KW-0472">Membrane</keyword>
<sequence length="424" mass="43105">MSIARRLGRRARPYHALVAGALLTALGQGMYSAAGIIYFTRVLGLSVGQVGLALSVAGAMGFLAAVPLGRLIDEIGARRTAVALQLAKAVLVAALATIESFWLFLVAAALLGAATRGGQVAWQALVADVVGADQRVRVQALTRSAFNAGVSVGVLAAAPVIALTDRGPFVAMLLGVAVCYLLVSQVTARLPVPHQQVRKDVAVPPARPGTDFVLLGFVTGFLGLHISILEIAIPLWVVQRTGTHGSVVSLLLFVNTVLVITTQVPLSRWSKSVPGATASLAVSGVVVAGSCAVFALTQGLDGGTAIALLIAATVLLTLGEVVQSAASWGLGFELSPIGGRGGHLGAFSLGAALQDVVGPGLVTFVVIQHAPTGWWLLAGALVTSGLVAIPLARRAHRQLIARTVAAAQSGGAAEQAPLKGGTTS</sequence>
<dbReference type="AlphaFoldDB" id="A0A2N9B202"/>
<evidence type="ECO:0000313" key="9">
    <source>
        <dbReference type="Proteomes" id="UP000235464"/>
    </source>
</evidence>
<dbReference type="InterPro" id="IPR011701">
    <property type="entry name" value="MFS"/>
</dbReference>
<dbReference type="GO" id="GO:0022857">
    <property type="term" value="F:transmembrane transporter activity"/>
    <property type="evidence" value="ECO:0007669"/>
    <property type="project" value="InterPro"/>
</dbReference>
<keyword evidence="2" id="KW-0813">Transport</keyword>
<feature type="transmembrane region" description="Helical" evidence="7">
    <location>
        <begin position="306"/>
        <end position="332"/>
    </location>
</feature>
<dbReference type="PANTHER" id="PTHR23517">
    <property type="entry name" value="RESISTANCE PROTEIN MDTM, PUTATIVE-RELATED-RELATED"/>
    <property type="match status" value="1"/>
</dbReference>
<organism evidence="8 9">
    <name type="scientific">Streptomyces chartreusis NRRL 3882</name>
    <dbReference type="NCBI Taxonomy" id="1079985"/>
    <lineage>
        <taxon>Bacteria</taxon>
        <taxon>Bacillati</taxon>
        <taxon>Actinomycetota</taxon>
        <taxon>Actinomycetes</taxon>
        <taxon>Kitasatosporales</taxon>
        <taxon>Streptomycetaceae</taxon>
        <taxon>Streptomyces</taxon>
    </lineage>
</organism>
<keyword evidence="4 7" id="KW-0812">Transmembrane</keyword>
<feature type="transmembrane region" description="Helical" evidence="7">
    <location>
        <begin position="169"/>
        <end position="192"/>
    </location>
</feature>
<proteinExistence type="predicted"/>
<comment type="subcellular location">
    <subcellularLocation>
        <location evidence="1">Cell membrane</location>
        <topology evidence="1">Multi-pass membrane protein</topology>
    </subcellularLocation>
</comment>
<dbReference type="PANTHER" id="PTHR23517:SF2">
    <property type="entry name" value="MULTIDRUG RESISTANCE PROTEIN MDTH"/>
    <property type="match status" value="1"/>
</dbReference>
<dbReference type="InterPro" id="IPR036259">
    <property type="entry name" value="MFS_trans_sf"/>
</dbReference>
<dbReference type="OrthoDB" id="6803299at2"/>
<feature type="transmembrane region" description="Helical" evidence="7">
    <location>
        <begin position="45"/>
        <end position="68"/>
    </location>
</feature>
<reference evidence="9" key="1">
    <citation type="submission" date="2017-11" db="EMBL/GenBank/DDBJ databases">
        <authorList>
            <person name="Wibberg D."/>
        </authorList>
    </citation>
    <scope>NUCLEOTIDE SEQUENCE [LARGE SCALE GENOMIC DNA]</scope>
</reference>
<dbReference type="InterPro" id="IPR050171">
    <property type="entry name" value="MFS_Transporters"/>
</dbReference>
<name>A0A2N9B202_STRCX</name>
<dbReference type="GO" id="GO:0005886">
    <property type="term" value="C:plasma membrane"/>
    <property type="evidence" value="ECO:0007669"/>
    <property type="project" value="UniProtKB-SubCell"/>
</dbReference>
<accession>A0A2N9B202</accession>
<dbReference type="Proteomes" id="UP000235464">
    <property type="component" value="Chromosome I"/>
</dbReference>
<feature type="transmembrane region" description="Helical" evidence="7">
    <location>
        <begin position="145"/>
        <end position="163"/>
    </location>
</feature>
<evidence type="ECO:0000256" key="7">
    <source>
        <dbReference type="SAM" id="Phobius"/>
    </source>
</evidence>
<protein>
    <submittedName>
        <fullName evidence="8">Putative transporter</fullName>
    </submittedName>
</protein>
<gene>
    <name evidence="8" type="ORF">SCNRRL3882_0845</name>
</gene>
<dbReference type="EMBL" id="LT963352">
    <property type="protein sequence ID" value="SOR77373.1"/>
    <property type="molecule type" value="Genomic_DNA"/>
</dbReference>
<evidence type="ECO:0000256" key="3">
    <source>
        <dbReference type="ARBA" id="ARBA00022475"/>
    </source>
</evidence>
<evidence type="ECO:0000256" key="5">
    <source>
        <dbReference type="ARBA" id="ARBA00022989"/>
    </source>
</evidence>
<evidence type="ECO:0000256" key="6">
    <source>
        <dbReference type="ARBA" id="ARBA00023136"/>
    </source>
</evidence>
<evidence type="ECO:0000256" key="4">
    <source>
        <dbReference type="ARBA" id="ARBA00022692"/>
    </source>
</evidence>